<keyword evidence="3" id="KW-1185">Reference proteome</keyword>
<sequence>MNKKLKLFLFAIGIGAASAPTLATTCYHSCIIEYRACMKSGQPAESCQEALISCQDSCGN</sequence>
<comment type="caution">
    <text evidence="2">The sequence shown here is derived from an EMBL/GenBank/DDBJ whole genome shotgun (WGS) entry which is preliminary data.</text>
</comment>
<feature type="chain" id="PRO_5025651762" evidence="1">
    <location>
        <begin position="24"/>
        <end position="60"/>
    </location>
</feature>
<evidence type="ECO:0000313" key="3">
    <source>
        <dbReference type="Proteomes" id="UP000440498"/>
    </source>
</evidence>
<protein>
    <submittedName>
        <fullName evidence="2">Uncharacterized protein</fullName>
    </submittedName>
</protein>
<organism evidence="2 3">
    <name type="scientific">Rugamonas aquatica</name>
    <dbReference type="NCBI Taxonomy" id="2743357"/>
    <lineage>
        <taxon>Bacteria</taxon>
        <taxon>Pseudomonadati</taxon>
        <taxon>Pseudomonadota</taxon>
        <taxon>Betaproteobacteria</taxon>
        <taxon>Burkholderiales</taxon>
        <taxon>Oxalobacteraceae</taxon>
        <taxon>Telluria group</taxon>
        <taxon>Rugamonas</taxon>
    </lineage>
</organism>
<proteinExistence type="predicted"/>
<name>A0A6A7MZG7_9BURK</name>
<reference evidence="2 3" key="1">
    <citation type="submission" date="2019-10" db="EMBL/GenBank/DDBJ databases">
        <title>Two novel species isolated from a subtropical stream in China.</title>
        <authorList>
            <person name="Lu H."/>
        </authorList>
    </citation>
    <scope>NUCLEOTIDE SEQUENCE [LARGE SCALE GENOMIC DNA]</scope>
    <source>
        <strain evidence="2 3">FT29W</strain>
    </source>
</reference>
<accession>A0A6A7MZG7</accession>
<dbReference type="RefSeq" id="WP_152837470.1">
    <property type="nucleotide sequence ID" value="NZ_WHUG01000002.1"/>
</dbReference>
<dbReference type="Proteomes" id="UP000440498">
    <property type="component" value="Unassembled WGS sequence"/>
</dbReference>
<dbReference type="AlphaFoldDB" id="A0A6A7MZG7"/>
<feature type="signal peptide" evidence="1">
    <location>
        <begin position="1"/>
        <end position="23"/>
    </location>
</feature>
<evidence type="ECO:0000256" key="1">
    <source>
        <dbReference type="SAM" id="SignalP"/>
    </source>
</evidence>
<evidence type="ECO:0000313" key="2">
    <source>
        <dbReference type="EMBL" id="MQA38048.1"/>
    </source>
</evidence>
<dbReference type="EMBL" id="WHUG01000002">
    <property type="protein sequence ID" value="MQA38048.1"/>
    <property type="molecule type" value="Genomic_DNA"/>
</dbReference>
<keyword evidence="1" id="KW-0732">Signal</keyword>
<gene>
    <name evidence="2" type="ORF">GEV02_07795</name>
</gene>